<evidence type="ECO:0000313" key="2">
    <source>
        <dbReference type="Proteomes" id="UP000235786"/>
    </source>
</evidence>
<gene>
    <name evidence="1" type="ORF">L207DRAFT_280202</name>
</gene>
<dbReference type="EMBL" id="KZ613941">
    <property type="protein sequence ID" value="PMD44384.1"/>
    <property type="molecule type" value="Genomic_DNA"/>
</dbReference>
<keyword evidence="2" id="KW-1185">Reference proteome</keyword>
<organism evidence="1 2">
    <name type="scientific">Hyaloscypha variabilis (strain UAMH 11265 / GT02V1 / F)</name>
    <name type="common">Meliniomyces variabilis</name>
    <dbReference type="NCBI Taxonomy" id="1149755"/>
    <lineage>
        <taxon>Eukaryota</taxon>
        <taxon>Fungi</taxon>
        <taxon>Dikarya</taxon>
        <taxon>Ascomycota</taxon>
        <taxon>Pezizomycotina</taxon>
        <taxon>Leotiomycetes</taxon>
        <taxon>Helotiales</taxon>
        <taxon>Hyaloscyphaceae</taxon>
        <taxon>Hyaloscypha</taxon>
        <taxon>Hyaloscypha variabilis</taxon>
    </lineage>
</organism>
<accession>A0A2J6S0T5</accession>
<reference evidence="1 2" key="1">
    <citation type="submission" date="2016-04" db="EMBL/GenBank/DDBJ databases">
        <title>A degradative enzymes factory behind the ericoid mycorrhizal symbiosis.</title>
        <authorList>
            <consortium name="DOE Joint Genome Institute"/>
            <person name="Martino E."/>
            <person name="Morin E."/>
            <person name="Grelet G."/>
            <person name="Kuo A."/>
            <person name="Kohler A."/>
            <person name="Daghino S."/>
            <person name="Barry K."/>
            <person name="Choi C."/>
            <person name="Cichocki N."/>
            <person name="Clum A."/>
            <person name="Copeland A."/>
            <person name="Hainaut M."/>
            <person name="Haridas S."/>
            <person name="Labutti K."/>
            <person name="Lindquist E."/>
            <person name="Lipzen A."/>
            <person name="Khouja H.-R."/>
            <person name="Murat C."/>
            <person name="Ohm R."/>
            <person name="Olson A."/>
            <person name="Spatafora J."/>
            <person name="Veneault-Fourrey C."/>
            <person name="Henrissat B."/>
            <person name="Grigoriev I."/>
            <person name="Martin F."/>
            <person name="Perotto S."/>
        </authorList>
    </citation>
    <scope>NUCLEOTIDE SEQUENCE [LARGE SCALE GENOMIC DNA]</scope>
    <source>
        <strain evidence="1 2">F</strain>
    </source>
</reference>
<sequence length="191" mass="22528">MTRVCLSYRLSDSKSKCSATALLEIAWFWNFWNFWDKTGFLSSIGRSGCNIFVLRWLLTRQNCWGTFLFLWRFRFLVLEDQVARWLLSCLSHGLVWFHSAGTRTTKEYSSRCPEEHMRWFMVGASSRSIGSFTKMLFIRKRSILTRVCCLDWLSSGFPILPLRSITSLFPILAISEIRIRRMLSHWLTRCA</sequence>
<proteinExistence type="predicted"/>
<dbReference type="Proteomes" id="UP000235786">
    <property type="component" value="Unassembled WGS sequence"/>
</dbReference>
<protein>
    <submittedName>
        <fullName evidence="1">Uncharacterized protein</fullName>
    </submittedName>
</protein>
<dbReference type="AlphaFoldDB" id="A0A2J6S0T5"/>
<name>A0A2J6S0T5_HYAVF</name>
<evidence type="ECO:0000313" key="1">
    <source>
        <dbReference type="EMBL" id="PMD44384.1"/>
    </source>
</evidence>